<evidence type="ECO:0000313" key="3">
    <source>
        <dbReference type="Proteomes" id="UP001249851"/>
    </source>
</evidence>
<proteinExistence type="predicted"/>
<dbReference type="EMBL" id="JARQWQ010000047">
    <property type="protein sequence ID" value="KAK2557882.1"/>
    <property type="molecule type" value="Genomic_DNA"/>
</dbReference>
<accession>A0AAD9V1P7</accession>
<name>A0AAD9V1P7_ACRCE</name>
<evidence type="ECO:0000313" key="2">
    <source>
        <dbReference type="EMBL" id="KAK2557882.1"/>
    </source>
</evidence>
<feature type="signal peptide" evidence="1">
    <location>
        <begin position="1"/>
        <end position="29"/>
    </location>
</feature>
<dbReference type="Proteomes" id="UP001249851">
    <property type="component" value="Unassembled WGS sequence"/>
</dbReference>
<sequence>MIREIRMALTVMNVVFVLLLSLFTLGVDGGAVPCKTSGAKINSVPGKTAKSDDYDYTTHVAQRELFRCHDRCKTYCKEEGPRGIEEWPNCVAFSSYVEVGGTCYCYGWNSKPTWYNDNEYNSGWCEK</sequence>
<dbReference type="AlphaFoldDB" id="A0AAD9V1P7"/>
<feature type="chain" id="PRO_5042003295" evidence="1">
    <location>
        <begin position="30"/>
        <end position="127"/>
    </location>
</feature>
<keyword evidence="1" id="KW-0732">Signal</keyword>
<gene>
    <name evidence="2" type="ORF">P5673_019861</name>
</gene>
<organism evidence="2 3">
    <name type="scientific">Acropora cervicornis</name>
    <name type="common">Staghorn coral</name>
    <dbReference type="NCBI Taxonomy" id="6130"/>
    <lineage>
        <taxon>Eukaryota</taxon>
        <taxon>Metazoa</taxon>
        <taxon>Cnidaria</taxon>
        <taxon>Anthozoa</taxon>
        <taxon>Hexacorallia</taxon>
        <taxon>Scleractinia</taxon>
        <taxon>Astrocoeniina</taxon>
        <taxon>Acroporidae</taxon>
        <taxon>Acropora</taxon>
    </lineage>
</organism>
<reference evidence="2" key="2">
    <citation type="journal article" date="2023" name="Science">
        <title>Genomic signatures of disease resistance in endangered staghorn corals.</title>
        <authorList>
            <person name="Vollmer S.V."/>
            <person name="Selwyn J.D."/>
            <person name="Despard B.A."/>
            <person name="Roesel C.L."/>
        </authorList>
    </citation>
    <scope>NUCLEOTIDE SEQUENCE</scope>
    <source>
        <strain evidence="2">K2</strain>
    </source>
</reference>
<evidence type="ECO:0000256" key="1">
    <source>
        <dbReference type="SAM" id="SignalP"/>
    </source>
</evidence>
<reference evidence="2" key="1">
    <citation type="journal article" date="2023" name="G3 (Bethesda)">
        <title>Whole genome assembly and annotation of the endangered Caribbean coral Acropora cervicornis.</title>
        <authorList>
            <person name="Selwyn J.D."/>
            <person name="Vollmer S.V."/>
        </authorList>
    </citation>
    <scope>NUCLEOTIDE SEQUENCE</scope>
    <source>
        <strain evidence="2">K2</strain>
    </source>
</reference>
<protein>
    <submittedName>
        <fullName evidence="2">Uncharacterized protein</fullName>
    </submittedName>
</protein>
<keyword evidence="3" id="KW-1185">Reference proteome</keyword>
<comment type="caution">
    <text evidence="2">The sequence shown here is derived from an EMBL/GenBank/DDBJ whole genome shotgun (WGS) entry which is preliminary data.</text>
</comment>